<dbReference type="VEuPathDB" id="FungiDB:GMDG_03739"/>
<keyword evidence="7" id="KW-0694">RNA-binding</keyword>
<evidence type="ECO:0000256" key="3">
    <source>
        <dbReference type="ARBA" id="ARBA00006678"/>
    </source>
</evidence>
<dbReference type="SUPFAM" id="SSF54211">
    <property type="entry name" value="Ribosomal protein S5 domain 2-like"/>
    <property type="match status" value="1"/>
</dbReference>
<dbReference type="InterPro" id="IPR001247">
    <property type="entry name" value="ExoRNase_PH_dom1"/>
</dbReference>
<dbReference type="GO" id="GO:0000176">
    <property type="term" value="C:nuclear exosome (RNase complex)"/>
    <property type="evidence" value="ECO:0007669"/>
    <property type="project" value="UniProtKB-ARBA"/>
</dbReference>
<dbReference type="InterPro" id="IPR020568">
    <property type="entry name" value="Ribosomal_Su5_D2-typ_SF"/>
</dbReference>
<keyword evidence="4" id="KW-0963">Cytoplasm</keyword>
<feature type="region of interest" description="Disordered" evidence="9">
    <location>
        <begin position="34"/>
        <end position="60"/>
    </location>
</feature>
<dbReference type="PANTHER" id="PTHR11953">
    <property type="entry name" value="EXOSOME COMPLEX COMPONENT"/>
    <property type="match status" value="1"/>
</dbReference>
<comment type="subcellular location">
    <subcellularLocation>
        <location evidence="2">Cytoplasm</location>
    </subcellularLocation>
    <subcellularLocation>
        <location evidence="1">Nucleus</location>
    </subcellularLocation>
</comment>
<dbReference type="EMBL" id="KV441399">
    <property type="protein sequence ID" value="OAF57867.1"/>
    <property type="molecule type" value="Genomic_DNA"/>
</dbReference>
<dbReference type="GO" id="GO:0071028">
    <property type="term" value="P:nuclear mRNA surveillance"/>
    <property type="evidence" value="ECO:0007669"/>
    <property type="project" value="TreeGrafter"/>
</dbReference>
<dbReference type="GO" id="GO:0016075">
    <property type="term" value="P:rRNA catabolic process"/>
    <property type="evidence" value="ECO:0007669"/>
    <property type="project" value="TreeGrafter"/>
</dbReference>
<name>A0A177A6V3_9PEZI</name>
<dbReference type="AlphaFoldDB" id="A0A177A6V3"/>
<reference evidence="11" key="1">
    <citation type="submission" date="2016-03" db="EMBL/GenBank/DDBJ databases">
        <title>Updated assembly of Pseudogymnoascus destructans, the fungus causing white-nose syndrome of bats.</title>
        <authorList>
            <person name="Palmer J.M."/>
            <person name="Drees K.P."/>
            <person name="Foster J.T."/>
            <person name="Lindner D.L."/>
        </authorList>
    </citation>
    <scope>NUCLEOTIDE SEQUENCE [LARGE SCALE GENOMIC DNA]</scope>
    <source>
        <strain evidence="11">20631-21</strain>
    </source>
</reference>
<keyword evidence="8" id="KW-0539">Nucleus</keyword>
<dbReference type="Gene3D" id="3.30.230.70">
    <property type="entry name" value="GHMP Kinase, N-terminal domain"/>
    <property type="match status" value="1"/>
</dbReference>
<dbReference type="GO" id="GO:0000177">
    <property type="term" value="C:cytoplasmic exosome (RNase complex)"/>
    <property type="evidence" value="ECO:0007669"/>
    <property type="project" value="TreeGrafter"/>
</dbReference>
<evidence type="ECO:0000256" key="1">
    <source>
        <dbReference type="ARBA" id="ARBA00004123"/>
    </source>
</evidence>
<sequence length="343" mass="36860">MPFTEEDLGTFERIAFLRHQLSAQEMADRRRINGPSCGTAPPLFTGSDGSSPETKSRLARTRAPNVIRKIFLKTGVTPSASGSAYLECESQPKSSTPKLSSLSSSGIKISCTVHGPRPLPRSAPFSPHVVLAAHVKYAPFATRKRRGYQRYPGERDLAMHLETALRGVVIGDRWPKSGVDVVITILEGEEDQWWEDDNQAESGPAGQWGMMSVLSGCITVASAAISDAGIDCVDMVSGGVAAVVRDRELQVSAKSGTLPQPTLVLDPVPSEHSEILAACVVAYLPSRDEITDLWAKGDFDTGYSEDGHSSYDSLSENAIEAAKGSYRVLDAALKESVALKLRG</sequence>
<dbReference type="Pfam" id="PF01138">
    <property type="entry name" value="RNase_PH"/>
    <property type="match status" value="1"/>
</dbReference>
<evidence type="ECO:0000256" key="4">
    <source>
        <dbReference type="ARBA" id="ARBA00022490"/>
    </source>
</evidence>
<feature type="domain" description="Exoribonuclease phosphorolytic" evidence="10">
    <location>
        <begin position="67"/>
        <end position="230"/>
    </location>
</feature>
<dbReference type="GO" id="GO:0005730">
    <property type="term" value="C:nucleolus"/>
    <property type="evidence" value="ECO:0007669"/>
    <property type="project" value="TreeGrafter"/>
</dbReference>
<comment type="similarity">
    <text evidence="3">Belongs to the RNase PH family.</text>
</comment>
<evidence type="ECO:0000256" key="2">
    <source>
        <dbReference type="ARBA" id="ARBA00004496"/>
    </source>
</evidence>
<dbReference type="GeneID" id="36288658"/>
<dbReference type="InterPro" id="IPR050080">
    <property type="entry name" value="RNase_PH"/>
</dbReference>
<evidence type="ECO:0000256" key="8">
    <source>
        <dbReference type="ARBA" id="ARBA00023242"/>
    </source>
</evidence>
<evidence type="ECO:0000259" key="10">
    <source>
        <dbReference type="Pfam" id="PF01138"/>
    </source>
</evidence>
<dbReference type="eggNOG" id="KOG1068">
    <property type="taxonomic scope" value="Eukaryota"/>
</dbReference>
<dbReference type="SUPFAM" id="SSF55666">
    <property type="entry name" value="Ribonuclease PH domain 2-like"/>
    <property type="match status" value="1"/>
</dbReference>
<proteinExistence type="inferred from homology"/>
<evidence type="ECO:0000256" key="6">
    <source>
        <dbReference type="ARBA" id="ARBA00022835"/>
    </source>
</evidence>
<evidence type="ECO:0000256" key="9">
    <source>
        <dbReference type="SAM" id="MobiDB-lite"/>
    </source>
</evidence>
<dbReference type="GO" id="GO:0034475">
    <property type="term" value="P:U4 snRNA 3'-end processing"/>
    <property type="evidence" value="ECO:0007669"/>
    <property type="project" value="TreeGrafter"/>
</dbReference>
<evidence type="ECO:0000313" key="11">
    <source>
        <dbReference type="EMBL" id="OAF57867.1"/>
    </source>
</evidence>
<protein>
    <submittedName>
        <fullName evidence="11">3'-5'-exoribonuclease</fullName>
    </submittedName>
</protein>
<accession>A0A177A6V3</accession>
<keyword evidence="6" id="KW-0271">Exosome</keyword>
<dbReference type="Proteomes" id="UP000077154">
    <property type="component" value="Unassembled WGS sequence"/>
</dbReference>
<dbReference type="CDD" id="cd11371">
    <property type="entry name" value="RNase_PH_MTR3"/>
    <property type="match status" value="1"/>
</dbReference>
<dbReference type="GO" id="GO:0071051">
    <property type="term" value="P:poly(A)-dependent snoRNA 3'-end processing"/>
    <property type="evidence" value="ECO:0007669"/>
    <property type="project" value="TreeGrafter"/>
</dbReference>
<dbReference type="GO" id="GO:0006364">
    <property type="term" value="P:rRNA processing"/>
    <property type="evidence" value="ECO:0007669"/>
    <property type="project" value="UniProtKB-KW"/>
</dbReference>
<dbReference type="GO" id="GO:0003723">
    <property type="term" value="F:RNA binding"/>
    <property type="evidence" value="ECO:0007669"/>
    <property type="project" value="UniProtKB-KW"/>
</dbReference>
<dbReference type="PANTHER" id="PTHR11953:SF2">
    <property type="entry name" value="EXOSOME COMPLEX COMPONENT MTR3"/>
    <property type="match status" value="1"/>
</dbReference>
<dbReference type="OrthoDB" id="2504340at2759"/>
<dbReference type="InterPro" id="IPR027408">
    <property type="entry name" value="PNPase/RNase_PH_dom_sf"/>
</dbReference>
<keyword evidence="5" id="KW-0698">rRNA processing</keyword>
<dbReference type="RefSeq" id="XP_024323153.1">
    <property type="nucleotide sequence ID" value="XM_024469213.1"/>
</dbReference>
<evidence type="ECO:0000256" key="5">
    <source>
        <dbReference type="ARBA" id="ARBA00022552"/>
    </source>
</evidence>
<evidence type="ECO:0000256" key="7">
    <source>
        <dbReference type="ARBA" id="ARBA00022884"/>
    </source>
</evidence>
<gene>
    <name evidence="11" type="primary">MTR3</name>
    <name evidence="11" type="ORF">VC83_05593</name>
</gene>
<organism evidence="11">
    <name type="scientific">Pseudogymnoascus destructans</name>
    <dbReference type="NCBI Taxonomy" id="655981"/>
    <lineage>
        <taxon>Eukaryota</taxon>
        <taxon>Fungi</taxon>
        <taxon>Dikarya</taxon>
        <taxon>Ascomycota</taxon>
        <taxon>Pezizomycotina</taxon>
        <taxon>Leotiomycetes</taxon>
        <taxon>Thelebolales</taxon>
        <taxon>Thelebolaceae</taxon>
        <taxon>Pseudogymnoascus</taxon>
    </lineage>
</organism>
<dbReference type="InterPro" id="IPR036345">
    <property type="entry name" value="ExoRNase_PH_dom2_sf"/>
</dbReference>